<accession>A0A9J8BXC9</accession>
<dbReference type="PANTHER" id="PTHR11860">
    <property type="entry name" value="POLYMERIC-IMMUNOGLOBULIN RECEPTOR"/>
    <property type="match status" value="1"/>
</dbReference>
<evidence type="ECO:0000313" key="7">
    <source>
        <dbReference type="Ensembl" id="ENSCCRP00000158846.1"/>
    </source>
</evidence>
<feature type="signal peptide" evidence="5">
    <location>
        <begin position="1"/>
        <end position="19"/>
    </location>
</feature>
<feature type="chain" id="PRO_5039916897" description="Ig-like domain-containing protein" evidence="5">
    <location>
        <begin position="20"/>
        <end position="984"/>
    </location>
</feature>
<keyword evidence="8" id="KW-1185">Reference proteome</keyword>
<evidence type="ECO:0000256" key="4">
    <source>
        <dbReference type="SAM" id="Phobius"/>
    </source>
</evidence>
<dbReference type="GO" id="GO:0005886">
    <property type="term" value="C:plasma membrane"/>
    <property type="evidence" value="ECO:0007669"/>
    <property type="project" value="TreeGrafter"/>
</dbReference>
<dbReference type="InterPro" id="IPR050671">
    <property type="entry name" value="CD300_family_receptors"/>
</dbReference>
<dbReference type="PROSITE" id="PS50835">
    <property type="entry name" value="IG_LIKE"/>
    <property type="match status" value="2"/>
</dbReference>
<reference evidence="7" key="1">
    <citation type="submission" date="2025-08" db="UniProtKB">
        <authorList>
            <consortium name="Ensembl"/>
        </authorList>
    </citation>
    <scope>IDENTIFICATION</scope>
</reference>
<keyword evidence="3 4" id="KW-0472">Membrane</keyword>
<feature type="domain" description="Ig-like" evidence="6">
    <location>
        <begin position="253"/>
        <end position="322"/>
    </location>
</feature>
<sequence length="984" mass="110929">MKILLIFLTFYLISAAVRCFSVTGYSGGSVLVESWKPWHKNNAKYMRKLQNTKIINNSKHNQWINEGRFTLFSNDNGELMIYIRELNTQDAGSYRIGVEGQWFNDMILNVKEVSCCKVSKRVMVNIGETANFSCEYSQNHINDLKIIFKERKDSIKELLYTYKLFNNRKFSISDDKHKNLFIVRITAVTPDDGGVYLCGVWINRQSYSYSIINTVHLHVITKVGVSRVSGSSGGRLMIKCEHPQYKTNPKYICKESDGCSERKNSGVQGEWMENGDVSLYDDTSEGVLMVFFRELKAADAGTYRCGVKVSDYTESFTELQLSVRHDAKSVTESALFGEEVNITCQIPEEHEVHFCKDDDNHICQTISSSKVREMSGSSERNEERVVTVSISNVSVRDAGVYWCGAETRDTYLTFISLNTKIQLNLITKVGVSRVSGSSGGRLMIKCEHPQYKTNPKYICKESDGCSERKNPGVQGEWMENGDVSLYDDTTAGVLMVFFRELKAADAGTYRCGVKVSDYTESFTELQLSIRHDEKYSNSVNESAHIGKEVNITCQIPEEHKVHFCKEDNNHTYNHICQPIISSKVREMSGSSERNEERVVTVSISNVSVRDAGVYWCGAETRDTYLTFISLNTKIQLNLIMPLVVRHEGESAEIICSYDSIYKSKPKSLCKGKCSTRDRNPLSETVREEKETKTGRLTLNDNITAGVFTGTITGLTAEDAGKYWCAVTLETELNYLYTHLIVIMNEELNLIKYEGDDVSIQCKHHDEDQKRFCKAHEASMCVKDGVSLETIRDDRFSFSDEASTGVFTVNITDLREEDSGIYWCGAHVIIKVNLEVNKGVSGRITVSCVCVTLLLMGASVLLLYKLGYIKTRDQHPSPDRTEMSSGEASHAACDYENIKDARRHSVPDTEETALYSTVTHPTDSSDPNDPLYSTVQLPTNPSDGLLYASVHFQKHEESLSDAKVTFSNEEVYCNYTTVSPHMSLN</sequence>
<evidence type="ECO:0000256" key="3">
    <source>
        <dbReference type="ARBA" id="ARBA00023136"/>
    </source>
</evidence>
<keyword evidence="2 4" id="KW-0812">Transmembrane</keyword>
<feature type="transmembrane region" description="Helical" evidence="4">
    <location>
        <begin position="843"/>
        <end position="863"/>
    </location>
</feature>
<dbReference type="SUPFAM" id="SSF48726">
    <property type="entry name" value="Immunoglobulin"/>
    <property type="match status" value="7"/>
</dbReference>
<keyword evidence="4" id="KW-1133">Transmembrane helix</keyword>
<proteinExistence type="predicted"/>
<keyword evidence="5" id="KW-0732">Signal</keyword>
<evidence type="ECO:0000256" key="1">
    <source>
        <dbReference type="ARBA" id="ARBA00004370"/>
    </source>
</evidence>
<dbReference type="GeneTree" id="ENSGT00950000182977"/>
<evidence type="ECO:0000259" key="6">
    <source>
        <dbReference type="PROSITE" id="PS50835"/>
    </source>
</evidence>
<evidence type="ECO:0000256" key="2">
    <source>
        <dbReference type="ARBA" id="ARBA00022692"/>
    </source>
</evidence>
<evidence type="ECO:0000313" key="8">
    <source>
        <dbReference type="Proteomes" id="UP001108240"/>
    </source>
</evidence>
<dbReference type="Gene3D" id="2.60.40.10">
    <property type="entry name" value="Immunoglobulins"/>
    <property type="match status" value="8"/>
</dbReference>
<evidence type="ECO:0000256" key="5">
    <source>
        <dbReference type="SAM" id="SignalP"/>
    </source>
</evidence>
<reference evidence="7" key="2">
    <citation type="submission" date="2025-09" db="UniProtKB">
        <authorList>
            <consortium name="Ensembl"/>
        </authorList>
    </citation>
    <scope>IDENTIFICATION</scope>
</reference>
<dbReference type="InterPro" id="IPR013106">
    <property type="entry name" value="Ig_V-set"/>
</dbReference>
<dbReference type="PANTHER" id="PTHR11860:SF118">
    <property type="entry name" value="CMRF35-LIKE MOLECULE 3-RELATED"/>
    <property type="match status" value="1"/>
</dbReference>
<comment type="subcellular location">
    <subcellularLocation>
        <location evidence="1">Membrane</location>
    </subcellularLocation>
</comment>
<dbReference type="CDD" id="cd05716">
    <property type="entry name" value="IgV_pIgR_like"/>
    <property type="match status" value="1"/>
</dbReference>
<dbReference type="AlphaFoldDB" id="A0A9J8BXC9"/>
<protein>
    <recommendedName>
        <fullName evidence="6">Ig-like domain-containing protein</fullName>
    </recommendedName>
</protein>
<dbReference type="Pfam" id="PF07686">
    <property type="entry name" value="V-set"/>
    <property type="match status" value="4"/>
</dbReference>
<dbReference type="InterPro" id="IPR003599">
    <property type="entry name" value="Ig_sub"/>
</dbReference>
<dbReference type="Proteomes" id="UP001108240">
    <property type="component" value="Unplaced"/>
</dbReference>
<name>A0A9J8BXC9_CYPCA</name>
<dbReference type="GO" id="GO:0004888">
    <property type="term" value="F:transmembrane signaling receptor activity"/>
    <property type="evidence" value="ECO:0007669"/>
    <property type="project" value="TreeGrafter"/>
</dbReference>
<dbReference type="InterPro" id="IPR036179">
    <property type="entry name" value="Ig-like_dom_sf"/>
</dbReference>
<dbReference type="SMART" id="SM00409">
    <property type="entry name" value="IG"/>
    <property type="match status" value="7"/>
</dbReference>
<dbReference type="Ensembl" id="ENSCCRT00000133075.1">
    <property type="protein sequence ID" value="ENSCCRP00000158846.1"/>
    <property type="gene ID" value="ENSCCRG00000058443.1"/>
</dbReference>
<dbReference type="InterPro" id="IPR007110">
    <property type="entry name" value="Ig-like_dom"/>
</dbReference>
<feature type="domain" description="Ig-like" evidence="6">
    <location>
        <begin position="459"/>
        <end position="528"/>
    </location>
</feature>
<organism evidence="7 8">
    <name type="scientific">Cyprinus carpio carpio</name>
    <dbReference type="NCBI Taxonomy" id="630221"/>
    <lineage>
        <taxon>Eukaryota</taxon>
        <taxon>Metazoa</taxon>
        <taxon>Chordata</taxon>
        <taxon>Craniata</taxon>
        <taxon>Vertebrata</taxon>
        <taxon>Euteleostomi</taxon>
        <taxon>Actinopterygii</taxon>
        <taxon>Neopterygii</taxon>
        <taxon>Teleostei</taxon>
        <taxon>Ostariophysi</taxon>
        <taxon>Cypriniformes</taxon>
        <taxon>Cyprinidae</taxon>
        <taxon>Cyprininae</taxon>
        <taxon>Cyprinus</taxon>
    </lineage>
</organism>
<dbReference type="InterPro" id="IPR013783">
    <property type="entry name" value="Ig-like_fold"/>
</dbReference>
<dbReference type="SMART" id="SM00406">
    <property type="entry name" value="IGv"/>
    <property type="match status" value="2"/>
</dbReference>